<feature type="chain" id="PRO_5039887506" evidence="3">
    <location>
        <begin position="18"/>
        <end position="299"/>
    </location>
</feature>
<dbReference type="InterPro" id="IPR000618">
    <property type="entry name" value="Insect_cuticle"/>
</dbReference>
<reference evidence="4" key="1">
    <citation type="submission" date="2021-03" db="EMBL/GenBank/DDBJ databases">
        <title>Chromosome level genome of the anhydrobiotic midge Polypedilum vanderplanki.</title>
        <authorList>
            <person name="Yoshida Y."/>
            <person name="Kikawada T."/>
            <person name="Gusev O."/>
        </authorList>
    </citation>
    <scope>NUCLEOTIDE SEQUENCE</scope>
    <source>
        <strain evidence="4">NIAS01</strain>
        <tissue evidence="4">Whole body or cell culture</tissue>
    </source>
</reference>
<dbReference type="AlphaFoldDB" id="A0A9J6BZM0"/>
<accession>A0A9J6BZM0</accession>
<feature type="compositionally biased region" description="Polar residues" evidence="2">
    <location>
        <begin position="206"/>
        <end position="218"/>
    </location>
</feature>
<gene>
    <name evidence="4" type="ORF">PVAND_004951</name>
</gene>
<evidence type="ECO:0000313" key="4">
    <source>
        <dbReference type="EMBL" id="KAG5675011.1"/>
    </source>
</evidence>
<evidence type="ECO:0000313" key="5">
    <source>
        <dbReference type="Proteomes" id="UP001107558"/>
    </source>
</evidence>
<feature type="compositionally biased region" description="Basic and acidic residues" evidence="2">
    <location>
        <begin position="127"/>
        <end position="141"/>
    </location>
</feature>
<dbReference type="Proteomes" id="UP001107558">
    <property type="component" value="Chromosome 2"/>
</dbReference>
<dbReference type="OrthoDB" id="6436078at2759"/>
<protein>
    <submittedName>
        <fullName evidence="4">Uncharacterized protein</fullName>
    </submittedName>
</protein>
<feature type="compositionally biased region" description="Polar residues" evidence="2">
    <location>
        <begin position="111"/>
        <end position="122"/>
    </location>
</feature>
<keyword evidence="1" id="KW-0193">Cuticle</keyword>
<dbReference type="PROSITE" id="PS51155">
    <property type="entry name" value="CHIT_BIND_RR_2"/>
    <property type="match status" value="1"/>
</dbReference>
<dbReference type="EMBL" id="JADBJN010000002">
    <property type="protein sequence ID" value="KAG5675011.1"/>
    <property type="molecule type" value="Genomic_DNA"/>
</dbReference>
<evidence type="ECO:0000256" key="1">
    <source>
        <dbReference type="PROSITE-ProRule" id="PRU00497"/>
    </source>
</evidence>
<dbReference type="Pfam" id="PF00379">
    <property type="entry name" value="Chitin_bind_4"/>
    <property type="match status" value="1"/>
</dbReference>
<dbReference type="GO" id="GO:0042302">
    <property type="term" value="F:structural constituent of cuticle"/>
    <property type="evidence" value="ECO:0007669"/>
    <property type="project" value="UniProtKB-UniRule"/>
</dbReference>
<feature type="region of interest" description="Disordered" evidence="2">
    <location>
        <begin position="206"/>
        <end position="229"/>
    </location>
</feature>
<organism evidence="4 5">
    <name type="scientific">Polypedilum vanderplanki</name>
    <name type="common">Sleeping chironomid midge</name>
    <dbReference type="NCBI Taxonomy" id="319348"/>
    <lineage>
        <taxon>Eukaryota</taxon>
        <taxon>Metazoa</taxon>
        <taxon>Ecdysozoa</taxon>
        <taxon>Arthropoda</taxon>
        <taxon>Hexapoda</taxon>
        <taxon>Insecta</taxon>
        <taxon>Pterygota</taxon>
        <taxon>Neoptera</taxon>
        <taxon>Endopterygota</taxon>
        <taxon>Diptera</taxon>
        <taxon>Nematocera</taxon>
        <taxon>Chironomoidea</taxon>
        <taxon>Chironomidae</taxon>
        <taxon>Chironominae</taxon>
        <taxon>Polypedilum</taxon>
        <taxon>Polypedilum</taxon>
    </lineage>
</organism>
<proteinExistence type="predicted"/>
<sequence length="299" mass="34828">MLLLLLSVMGFCANSLGLKESNNGVITSTIEKRRDLRTELEAPLITSFSQYYQPPSLLDIELLKQKQNQQLQPQTLAQLLGLQNSQLTVQQQQQQSISPFLYLGPLISSDPGKSQNSNNEKIQQIKRRSDERSFQEQERDSYELYRNENDYYVDMMPPPEEQEPNYYVMKPRKFKKYNEVDLKKKKLNMRRAIAEDLQKEVFSTNKNNNHNDLLTESTTNDDVEQSGPASRLDFQMHGHRGPKSYKFGYDTGDGKNRQFRVEEKNEKGEVFGSYGYYDRKGKFRIVKYSSTIKDGFKIL</sequence>
<feature type="region of interest" description="Disordered" evidence="2">
    <location>
        <begin position="108"/>
        <end position="141"/>
    </location>
</feature>
<name>A0A9J6BZM0_POLVA</name>
<keyword evidence="5" id="KW-1185">Reference proteome</keyword>
<comment type="caution">
    <text evidence="4">The sequence shown here is derived from an EMBL/GenBank/DDBJ whole genome shotgun (WGS) entry which is preliminary data.</text>
</comment>
<feature type="signal peptide" evidence="3">
    <location>
        <begin position="1"/>
        <end position="17"/>
    </location>
</feature>
<evidence type="ECO:0000256" key="2">
    <source>
        <dbReference type="SAM" id="MobiDB-lite"/>
    </source>
</evidence>
<keyword evidence="3" id="KW-0732">Signal</keyword>
<evidence type="ECO:0000256" key="3">
    <source>
        <dbReference type="SAM" id="SignalP"/>
    </source>
</evidence>